<feature type="domain" description="Polysaccharide pyruvyl transferase" evidence="1">
    <location>
        <begin position="15"/>
        <end position="347"/>
    </location>
</feature>
<dbReference type="PANTHER" id="PTHR36836">
    <property type="entry name" value="COLANIC ACID BIOSYNTHESIS PROTEIN WCAK"/>
    <property type="match status" value="1"/>
</dbReference>
<dbReference type="AlphaFoldDB" id="A0A1H8VE57"/>
<gene>
    <name evidence="2" type="ORF">SAMN05216333_1534</name>
</gene>
<dbReference type="InterPro" id="IPR007345">
    <property type="entry name" value="Polysacch_pyruvyl_Trfase"/>
</dbReference>
<evidence type="ECO:0000259" key="1">
    <source>
        <dbReference type="Pfam" id="PF04230"/>
    </source>
</evidence>
<keyword evidence="3" id="KW-1185">Reference proteome</keyword>
<evidence type="ECO:0000313" key="2">
    <source>
        <dbReference type="EMBL" id="SEP13669.1"/>
    </source>
</evidence>
<evidence type="ECO:0000313" key="3">
    <source>
        <dbReference type="Proteomes" id="UP000198814"/>
    </source>
</evidence>
<reference evidence="3" key="1">
    <citation type="submission" date="2016-10" db="EMBL/GenBank/DDBJ databases">
        <authorList>
            <person name="Varghese N."/>
            <person name="Submissions S."/>
        </authorList>
    </citation>
    <scope>NUCLEOTIDE SEQUENCE [LARGE SCALE GENOMIC DNA]</scope>
    <source>
        <strain evidence="3">Nm76</strain>
    </source>
</reference>
<dbReference type="Proteomes" id="UP000198814">
    <property type="component" value="Unassembled WGS sequence"/>
</dbReference>
<name>A0A1H8VE57_9PROT</name>
<dbReference type="GO" id="GO:0016740">
    <property type="term" value="F:transferase activity"/>
    <property type="evidence" value="ECO:0007669"/>
    <property type="project" value="UniProtKB-KW"/>
</dbReference>
<proteinExistence type="predicted"/>
<sequence>MKNQYYLLGHGTLTNRGCEALLRGISTIIRELQPDAEFLAPSSNREKDQEQLADPDKMGIRFIPAYRIPLYFRVWIRLQKTVPNLRRVWIPTPGIPKDVRQGLRDTTAGIMTGGDVLSLDYEVPSLIKFVGQAESYMADKHPLYLWAASVGPFESEPDLERYMRQHLAKYSGISVRETSSQDYLERLGLRNVKLVADPAFIMMPEPWDISAILPSELGEGILGFNVSPLIKSFRNNDSHVLEMENAVLDFFQDVIKRTDLSVVLIPHVDSIDGSERNSDFHYMQRLINRVALPSGTVAARIRLAPRDMNAVQVKYLISRCRFFVGARTHATIAAWSTHVPTVSIAYSVKAIGLNTDLFGDLRYVIRTPELSRIALWESLERMRAEEREIKALLEQRIPEWRQRARSAADHMISVC</sequence>
<keyword evidence="2" id="KW-0808">Transferase</keyword>
<dbReference type="STRING" id="42354.SAMN05216333_1534"/>
<dbReference type="EMBL" id="FODO01000053">
    <property type="protein sequence ID" value="SEP13669.1"/>
    <property type="molecule type" value="Genomic_DNA"/>
</dbReference>
<organism evidence="2 3">
    <name type="scientific">Nitrosomonas oligotropha</name>
    <dbReference type="NCBI Taxonomy" id="42354"/>
    <lineage>
        <taxon>Bacteria</taxon>
        <taxon>Pseudomonadati</taxon>
        <taxon>Pseudomonadota</taxon>
        <taxon>Betaproteobacteria</taxon>
        <taxon>Nitrosomonadales</taxon>
        <taxon>Nitrosomonadaceae</taxon>
        <taxon>Nitrosomonas</taxon>
    </lineage>
</organism>
<dbReference type="RefSeq" id="WP_090322767.1">
    <property type="nucleotide sequence ID" value="NZ_FNOE01000054.1"/>
</dbReference>
<protein>
    <submittedName>
        <fullName evidence="2">Polysaccharide pyruvyl transferase family protein WcaK</fullName>
    </submittedName>
</protein>
<dbReference type="PANTHER" id="PTHR36836:SF1">
    <property type="entry name" value="COLANIC ACID BIOSYNTHESIS PROTEIN WCAK"/>
    <property type="match status" value="1"/>
</dbReference>
<dbReference type="OrthoDB" id="1814359at2"/>
<accession>A0A1H8VE57</accession>
<dbReference type="Pfam" id="PF04230">
    <property type="entry name" value="PS_pyruv_trans"/>
    <property type="match status" value="1"/>
</dbReference>